<dbReference type="STRING" id="1790137.AXE80_09470"/>
<evidence type="ECO:0008006" key="3">
    <source>
        <dbReference type="Google" id="ProtNLM"/>
    </source>
</evidence>
<dbReference type="RefSeq" id="WP_068826682.1">
    <property type="nucleotide sequence ID" value="NZ_CP014224.1"/>
</dbReference>
<sequence length="146" mass="16464">MKNIINLLFFVLSAQLFSQEIGIRLGNFGDNNVAIDGIVNFEDRTRLHGDITFGNGIGANLLYDFKVKPIKESNPNFQYYIGAGIGTFIGDPFILGVNGETGIEYLLKKTPITFGLDWRPQLNIITKTSIDILRFGFNIRYRINEL</sequence>
<evidence type="ECO:0000313" key="1">
    <source>
        <dbReference type="EMBL" id="ANW96495.1"/>
    </source>
</evidence>
<dbReference type="Proteomes" id="UP000092967">
    <property type="component" value="Chromosome"/>
</dbReference>
<accession>A0A1B1Y6V7</accession>
<proteinExistence type="predicted"/>
<keyword evidence="2" id="KW-1185">Reference proteome</keyword>
<organism evidence="1 2">
    <name type="scientific">Wenyingzhuangia fucanilytica</name>
    <dbReference type="NCBI Taxonomy" id="1790137"/>
    <lineage>
        <taxon>Bacteria</taxon>
        <taxon>Pseudomonadati</taxon>
        <taxon>Bacteroidota</taxon>
        <taxon>Flavobacteriia</taxon>
        <taxon>Flavobacteriales</taxon>
        <taxon>Flavobacteriaceae</taxon>
        <taxon>Wenyingzhuangia</taxon>
    </lineage>
</organism>
<dbReference type="AlphaFoldDB" id="A0A1B1Y6V7"/>
<reference evidence="1 2" key="1">
    <citation type="submission" date="2016-02" db="EMBL/GenBank/DDBJ databases">
        <authorList>
            <person name="Wen L."/>
            <person name="He K."/>
            <person name="Yang H."/>
        </authorList>
    </citation>
    <scope>NUCLEOTIDE SEQUENCE [LARGE SCALE GENOMIC DNA]</scope>
    <source>
        <strain evidence="1 2">CZ1127</strain>
    </source>
</reference>
<dbReference type="KEGG" id="wfu:AXE80_09470"/>
<gene>
    <name evidence="1" type="ORF">AXE80_09470</name>
</gene>
<name>A0A1B1Y6V7_9FLAO</name>
<evidence type="ECO:0000313" key="2">
    <source>
        <dbReference type="Proteomes" id="UP000092967"/>
    </source>
</evidence>
<protein>
    <recommendedName>
        <fullName evidence="3">Outer membrane insertion C-signal</fullName>
    </recommendedName>
</protein>
<dbReference type="OrthoDB" id="978645at2"/>
<dbReference type="EMBL" id="CP014224">
    <property type="protein sequence ID" value="ANW96495.1"/>
    <property type="molecule type" value="Genomic_DNA"/>
</dbReference>